<protein>
    <submittedName>
        <fullName evidence="1">Uncharacterized protein</fullName>
    </submittedName>
</protein>
<name>A0A0F9BCX4_9ZZZZ</name>
<sequence>MAAITLAIAIAALAPWLVVAWWALRNRVTLRALVVAMKRSFEFLSMLAEYAQDEPAQQEADRADPTH</sequence>
<proteinExistence type="predicted"/>
<evidence type="ECO:0000313" key="1">
    <source>
        <dbReference type="EMBL" id="KKK82281.1"/>
    </source>
</evidence>
<comment type="caution">
    <text evidence="1">The sequence shown here is derived from an EMBL/GenBank/DDBJ whole genome shotgun (WGS) entry which is preliminary data.</text>
</comment>
<organism evidence="1">
    <name type="scientific">marine sediment metagenome</name>
    <dbReference type="NCBI Taxonomy" id="412755"/>
    <lineage>
        <taxon>unclassified sequences</taxon>
        <taxon>metagenomes</taxon>
        <taxon>ecological metagenomes</taxon>
    </lineage>
</organism>
<dbReference type="AlphaFoldDB" id="A0A0F9BCX4"/>
<accession>A0A0F9BCX4</accession>
<gene>
    <name evidence="1" type="ORF">LCGC14_2804950</name>
</gene>
<dbReference type="EMBL" id="LAZR01052744">
    <property type="protein sequence ID" value="KKK82281.1"/>
    <property type="molecule type" value="Genomic_DNA"/>
</dbReference>
<reference evidence="1" key="1">
    <citation type="journal article" date="2015" name="Nature">
        <title>Complex archaea that bridge the gap between prokaryotes and eukaryotes.</title>
        <authorList>
            <person name="Spang A."/>
            <person name="Saw J.H."/>
            <person name="Jorgensen S.L."/>
            <person name="Zaremba-Niedzwiedzka K."/>
            <person name="Martijn J."/>
            <person name="Lind A.E."/>
            <person name="van Eijk R."/>
            <person name="Schleper C."/>
            <person name="Guy L."/>
            <person name="Ettema T.J."/>
        </authorList>
    </citation>
    <scope>NUCLEOTIDE SEQUENCE</scope>
</reference>